<gene>
    <name evidence="1" type="ORF">UFOVP230_44</name>
</gene>
<sequence>MSFATDLHAFHLKYGFYDEPFTTSKLAFRVDLLDEELNELKEAISTEDAENVVDALIDLIYIATGTLDLAGIDIPRAWSAVHDANMTKIRGVKPGREQSGGFDVIKPNGWEAPSHEGNHGCLPTILA</sequence>
<dbReference type="Pfam" id="PF01503">
    <property type="entry name" value="PRA-PH"/>
    <property type="match status" value="1"/>
</dbReference>
<reference evidence="1" key="1">
    <citation type="submission" date="2020-05" db="EMBL/GenBank/DDBJ databases">
        <authorList>
            <person name="Chiriac C."/>
            <person name="Salcher M."/>
            <person name="Ghai R."/>
            <person name="Kavagutti S V."/>
        </authorList>
    </citation>
    <scope>NUCLEOTIDE SEQUENCE</scope>
</reference>
<organism evidence="1">
    <name type="scientific">uncultured Caudovirales phage</name>
    <dbReference type="NCBI Taxonomy" id="2100421"/>
    <lineage>
        <taxon>Viruses</taxon>
        <taxon>Duplodnaviria</taxon>
        <taxon>Heunggongvirae</taxon>
        <taxon>Uroviricota</taxon>
        <taxon>Caudoviricetes</taxon>
        <taxon>Peduoviridae</taxon>
        <taxon>Maltschvirus</taxon>
        <taxon>Maltschvirus maltsch</taxon>
    </lineage>
</organism>
<dbReference type="CDD" id="cd11530">
    <property type="entry name" value="NTP-PPase_DR2231_like"/>
    <property type="match status" value="1"/>
</dbReference>
<accession>A0A6J7XRG1</accession>
<name>A0A6J7XRG1_9CAUD</name>
<keyword evidence="1" id="KW-0378">Hydrolase</keyword>
<dbReference type="GO" id="GO:0016787">
    <property type="term" value="F:hydrolase activity"/>
    <property type="evidence" value="ECO:0007669"/>
    <property type="project" value="UniProtKB-KW"/>
</dbReference>
<dbReference type="SUPFAM" id="SSF101386">
    <property type="entry name" value="all-alpha NTP pyrophosphatases"/>
    <property type="match status" value="1"/>
</dbReference>
<dbReference type="InterPro" id="IPR021130">
    <property type="entry name" value="PRib-ATP_PPHydrolase-like"/>
</dbReference>
<dbReference type="InterPro" id="IPR033653">
    <property type="entry name" value="NTP-PPase_DR2231-like"/>
</dbReference>
<protein>
    <submittedName>
        <fullName evidence="1">NTP pyrophosphohydrolase, DR2231-like</fullName>
    </submittedName>
</protein>
<dbReference type="InterPro" id="IPR023292">
    <property type="entry name" value="NTP_PyroPHydrolase-like_dom_sf"/>
</dbReference>
<dbReference type="EMBL" id="LR798463">
    <property type="protein sequence ID" value="CAB5238855.1"/>
    <property type="molecule type" value="Genomic_DNA"/>
</dbReference>
<proteinExistence type="predicted"/>
<evidence type="ECO:0000313" key="1">
    <source>
        <dbReference type="EMBL" id="CAB5238855.1"/>
    </source>
</evidence>
<dbReference type="Gene3D" id="1.10.3420.10">
    <property type="entry name" value="putative ntp pyrophosphohydrolase like domain"/>
    <property type="match status" value="1"/>
</dbReference>